<evidence type="ECO:0000313" key="2">
    <source>
        <dbReference type="Proteomes" id="UP000595823"/>
    </source>
</evidence>
<protein>
    <submittedName>
        <fullName evidence="1">Uncharacterized protein</fullName>
    </submittedName>
</protein>
<dbReference type="KEGG" id="scia:HUG15_15805"/>
<organism evidence="1 2">
    <name type="scientific">Salicibibacter cibarius</name>
    <dbReference type="NCBI Taxonomy" id="2743000"/>
    <lineage>
        <taxon>Bacteria</taxon>
        <taxon>Bacillati</taxon>
        <taxon>Bacillota</taxon>
        <taxon>Bacilli</taxon>
        <taxon>Bacillales</taxon>
        <taxon>Bacillaceae</taxon>
        <taxon>Salicibibacter</taxon>
    </lineage>
</organism>
<dbReference type="RefSeq" id="WP_200124012.1">
    <property type="nucleotide sequence ID" value="NZ_CP054705.1"/>
</dbReference>
<evidence type="ECO:0000313" key="1">
    <source>
        <dbReference type="EMBL" id="QQK76886.1"/>
    </source>
</evidence>
<dbReference type="AlphaFoldDB" id="A0A7T6Z5R5"/>
<dbReference type="Proteomes" id="UP000595823">
    <property type="component" value="Chromosome"/>
</dbReference>
<sequence length="102" mass="12231">MSEERLDRIERHIEQLIQMVAENNKVSKDLLSRTDRMDTRMEGIETEFAEEKRLNRQRHAESQQLHKELLKESRSQNVDIGYLRDKVAEHDMEINRIKEAVN</sequence>
<gene>
    <name evidence="1" type="ORF">HUG15_15805</name>
</gene>
<reference evidence="1 2" key="1">
    <citation type="submission" date="2020-06" db="EMBL/GenBank/DDBJ databases">
        <title>Genomic analysis of Salicibibacter sp. NKC5-3.</title>
        <authorList>
            <person name="Oh Y.J."/>
        </authorList>
    </citation>
    <scope>NUCLEOTIDE SEQUENCE [LARGE SCALE GENOMIC DNA]</scope>
    <source>
        <strain evidence="1 2">NKC5-3</strain>
    </source>
</reference>
<dbReference type="EMBL" id="CP054705">
    <property type="protein sequence ID" value="QQK76886.1"/>
    <property type="molecule type" value="Genomic_DNA"/>
</dbReference>
<accession>A0A7T6Z5R5</accession>
<keyword evidence="2" id="KW-1185">Reference proteome</keyword>
<proteinExistence type="predicted"/>
<name>A0A7T6Z5R5_9BACI</name>